<sequence>MLFKPRRLSYIFDILKHAKRKENMLGPMYEDTVTKPTDAIVEVSGDSQAEINQLTGWLADPFVDIIRYKNNGEVVKHIFWWEGIKQSKVKSFIQDKINYENNRAQEEKKRQNSWKAWFMKNLSCGMINYK</sequence>
<dbReference type="AlphaFoldDB" id="A0AAX4JF33"/>
<name>A0AAX4JF33_9MICR</name>
<protein>
    <submittedName>
        <fullName evidence="1">Uncharacterized protein</fullName>
    </submittedName>
</protein>
<dbReference type="KEGG" id="vnx:VNE69_09109"/>
<dbReference type="Proteomes" id="UP001334084">
    <property type="component" value="Chromosome 9"/>
</dbReference>
<dbReference type="GeneID" id="90542388"/>
<evidence type="ECO:0000313" key="1">
    <source>
        <dbReference type="EMBL" id="WUR04554.1"/>
    </source>
</evidence>
<keyword evidence="2" id="KW-1185">Reference proteome</keyword>
<reference evidence="1" key="1">
    <citation type="journal article" date="2024" name="BMC Genomics">
        <title>Functional annotation of a divergent genome using sequence and structure-based similarity.</title>
        <authorList>
            <person name="Svedberg D."/>
            <person name="Winiger R.R."/>
            <person name="Berg A."/>
            <person name="Sharma H."/>
            <person name="Tellgren-Roth C."/>
            <person name="Debrunner-Vossbrinck B.A."/>
            <person name="Vossbrinck C.R."/>
            <person name="Barandun J."/>
        </authorList>
    </citation>
    <scope>NUCLEOTIDE SEQUENCE</scope>
    <source>
        <strain evidence="1">Illinois isolate</strain>
    </source>
</reference>
<evidence type="ECO:0000313" key="2">
    <source>
        <dbReference type="Proteomes" id="UP001334084"/>
    </source>
</evidence>
<dbReference type="EMBL" id="CP142734">
    <property type="protein sequence ID" value="WUR04554.1"/>
    <property type="molecule type" value="Genomic_DNA"/>
</dbReference>
<organism evidence="1 2">
    <name type="scientific">Vairimorpha necatrix</name>
    <dbReference type="NCBI Taxonomy" id="6039"/>
    <lineage>
        <taxon>Eukaryota</taxon>
        <taxon>Fungi</taxon>
        <taxon>Fungi incertae sedis</taxon>
        <taxon>Microsporidia</taxon>
        <taxon>Nosematidae</taxon>
        <taxon>Vairimorpha</taxon>
    </lineage>
</organism>
<proteinExistence type="predicted"/>
<dbReference type="RefSeq" id="XP_065330699.1">
    <property type="nucleotide sequence ID" value="XM_065474627.1"/>
</dbReference>
<gene>
    <name evidence="1" type="ORF">VNE69_09109</name>
</gene>
<accession>A0AAX4JF33</accession>